<accession>A0A1B2DJ70</accession>
<evidence type="ECO:0000313" key="1">
    <source>
        <dbReference type="EMBL" id="ANY67741.1"/>
    </source>
</evidence>
<dbReference type="RefSeq" id="WP_099518922.1">
    <property type="nucleotide sequence ID" value="NZ_CP016808.1"/>
</dbReference>
<dbReference type="EMBL" id="CP016808">
    <property type="protein sequence ID" value="ANY67741.1"/>
    <property type="molecule type" value="Genomic_DNA"/>
</dbReference>
<reference evidence="1" key="1">
    <citation type="submission" date="2016-08" db="EMBL/GenBank/DDBJ databases">
        <title>Complete Genome Seqeunce of Paenibacillus sp. BIHB 4019 from tea rhizoplane.</title>
        <authorList>
            <person name="Thakur R."/>
            <person name="Swarnkar M.K."/>
            <person name="Gulati A."/>
        </authorList>
    </citation>
    <scope>NUCLEOTIDE SEQUENCE [LARGE SCALE GENOMIC DNA]</scope>
    <source>
        <strain evidence="1">BIHB4019</strain>
    </source>
</reference>
<evidence type="ECO:0008006" key="2">
    <source>
        <dbReference type="Google" id="ProtNLM"/>
    </source>
</evidence>
<name>A0A1B2DJ70_9BACL</name>
<proteinExistence type="predicted"/>
<dbReference type="AlphaFoldDB" id="A0A1B2DJ70"/>
<sequence>MKPEGSVAQKLHDVIRQIGANKNTQIELGTVTAASPAFTVQIDGTKLELDADDCVVTVRVAESGLAVDDRVILTELSDGQTYVILDRLGAF</sequence>
<protein>
    <recommendedName>
        <fullName evidence="2">DUF2577 domain-containing protein</fullName>
    </recommendedName>
</protein>
<gene>
    <name evidence="1" type="ORF">BBD42_15655</name>
</gene>
<organism evidence="1">
    <name type="scientific">Paenibacillus sp. BIHB 4019</name>
    <dbReference type="NCBI Taxonomy" id="1870819"/>
    <lineage>
        <taxon>Bacteria</taxon>
        <taxon>Bacillati</taxon>
        <taxon>Bacillota</taxon>
        <taxon>Bacilli</taxon>
        <taxon>Bacillales</taxon>
        <taxon>Paenibacillaceae</taxon>
        <taxon>Paenibacillus</taxon>
    </lineage>
</organism>